<organism evidence="19 20">
    <name type="scientific">Cotesia glomerata</name>
    <name type="common">Lepidopteran parasitic wasp</name>
    <name type="synonym">Apanteles glomeratus</name>
    <dbReference type="NCBI Taxonomy" id="32391"/>
    <lineage>
        <taxon>Eukaryota</taxon>
        <taxon>Metazoa</taxon>
        <taxon>Ecdysozoa</taxon>
        <taxon>Arthropoda</taxon>
        <taxon>Hexapoda</taxon>
        <taxon>Insecta</taxon>
        <taxon>Pterygota</taxon>
        <taxon>Neoptera</taxon>
        <taxon>Endopterygota</taxon>
        <taxon>Hymenoptera</taxon>
        <taxon>Apocrita</taxon>
        <taxon>Ichneumonoidea</taxon>
        <taxon>Braconidae</taxon>
        <taxon>Microgastrinae</taxon>
        <taxon>Cotesia</taxon>
    </lineage>
</organism>
<reference evidence="19 20" key="1">
    <citation type="journal article" date="2021" name="J. Hered.">
        <title>A chromosome-level genome assembly of the parasitoid wasp, Cotesia glomerata (Hymenoptera: Braconidae).</title>
        <authorList>
            <person name="Pinto B.J."/>
            <person name="Weis J.J."/>
            <person name="Gamble T."/>
            <person name="Ode P.J."/>
            <person name="Paul R."/>
            <person name="Zaspel J.M."/>
        </authorList>
    </citation>
    <scope>NUCLEOTIDE SEQUENCE [LARGE SCALE GENOMIC DNA]</scope>
    <source>
        <strain evidence="19">CgM1</strain>
    </source>
</reference>
<comment type="cofactor">
    <cofactor evidence="2">
        <name>Mg(2+)</name>
        <dbReference type="ChEBI" id="CHEBI:18420"/>
    </cofactor>
</comment>
<keyword evidence="17" id="KW-0539">Nucleus</keyword>
<keyword evidence="9" id="KW-0540">Nuclease</keyword>
<protein>
    <recommendedName>
        <fullName evidence="6">poly(A)-specific ribonuclease</fullName>
        <ecNumber evidence="6">3.1.13.4</ecNumber>
    </recommendedName>
</protein>
<dbReference type="Proteomes" id="UP000826195">
    <property type="component" value="Unassembled WGS sequence"/>
</dbReference>
<keyword evidence="16" id="KW-0804">Transcription</keyword>
<comment type="caution">
    <text evidence="19">The sequence shown here is derived from an EMBL/GenBank/DDBJ whole genome shotgun (WGS) entry which is preliminary data.</text>
</comment>
<accession>A0AAV7HRQ2</accession>
<evidence type="ECO:0000256" key="6">
    <source>
        <dbReference type="ARBA" id="ARBA00012161"/>
    </source>
</evidence>
<dbReference type="GO" id="GO:0005634">
    <property type="term" value="C:nucleus"/>
    <property type="evidence" value="ECO:0007669"/>
    <property type="project" value="UniProtKB-SubCell"/>
</dbReference>
<evidence type="ECO:0000256" key="13">
    <source>
        <dbReference type="ARBA" id="ARBA00022839"/>
    </source>
</evidence>
<dbReference type="EC" id="3.1.13.4" evidence="6"/>
<comment type="similarity">
    <text evidence="5">Belongs to the CCR4/nocturin family.</text>
</comment>
<evidence type="ECO:0000256" key="4">
    <source>
        <dbReference type="ARBA" id="ARBA00004496"/>
    </source>
</evidence>
<comment type="catalytic activity">
    <reaction evidence="1">
        <text>Exonucleolytic cleavage of poly(A) to 5'-AMP.</text>
        <dbReference type="EC" id="3.1.13.4"/>
    </reaction>
</comment>
<dbReference type="PANTHER" id="PTHR12121:SF100">
    <property type="entry name" value="POLY(A)-SPECIFIC RIBONUCLEASE"/>
    <property type="match status" value="1"/>
</dbReference>
<comment type="subcellular location">
    <subcellularLocation>
        <location evidence="4">Cytoplasm</location>
    </subcellularLocation>
    <subcellularLocation>
        <location evidence="3">Nucleus</location>
    </subcellularLocation>
</comment>
<evidence type="ECO:0000256" key="8">
    <source>
        <dbReference type="ARBA" id="ARBA00022614"/>
    </source>
</evidence>
<keyword evidence="7" id="KW-0963">Cytoplasm</keyword>
<name>A0AAV7HRQ2_COTGL</name>
<sequence length="402" mass="45649">MNFVTNGVGTVFTEKNMKSIKWNEQLTKSACPPLSRPWIPTAPLSESRPSCIFTVMTYNVLSSSYATPTMYGYCPREYLDWQVRGQNVMSEIYQYNNDIICLQEVEMEQFDYFFLPNLQNMGYEGVFVPKSRASTMSEPKRRLVDGCAIFWKINKFSLETSKLVEYKALALQGRADSSDMMNRVWTRDNIGLLAVLKTTAAAWTHGPPVDPNNIEQLVVVANTHLHWDPKFPDVKTIQSMMLTKEIISMVENVRRSFNCHERILKFSDVKVLLCGDFNSLMDSGVFQFLSTGQLPLSHPEFQGFNYINAIVNMMGGECCGKITHPLNLSSACSPQIMPYTNYTYGFKAMIDYIFYSSSNLMCLGVYGPIPQEWFDMFSVVGCPHPFVPSDHFPVIAAFQLTA</sequence>
<proteinExistence type="inferred from homology"/>
<evidence type="ECO:0000256" key="10">
    <source>
        <dbReference type="ARBA" id="ARBA00022723"/>
    </source>
</evidence>
<evidence type="ECO:0000256" key="9">
    <source>
        <dbReference type="ARBA" id="ARBA00022722"/>
    </source>
</evidence>
<keyword evidence="15" id="KW-0805">Transcription regulation</keyword>
<evidence type="ECO:0000256" key="11">
    <source>
        <dbReference type="ARBA" id="ARBA00022737"/>
    </source>
</evidence>
<dbReference type="InterPro" id="IPR005135">
    <property type="entry name" value="Endo/exonuclease/phosphatase"/>
</dbReference>
<evidence type="ECO:0000313" key="20">
    <source>
        <dbReference type="Proteomes" id="UP000826195"/>
    </source>
</evidence>
<dbReference type="Gene3D" id="3.60.10.10">
    <property type="entry name" value="Endonuclease/exonuclease/phosphatase"/>
    <property type="match status" value="1"/>
</dbReference>
<evidence type="ECO:0000256" key="2">
    <source>
        <dbReference type="ARBA" id="ARBA00001946"/>
    </source>
</evidence>
<evidence type="ECO:0000256" key="15">
    <source>
        <dbReference type="ARBA" id="ARBA00023015"/>
    </source>
</evidence>
<keyword evidence="11" id="KW-0677">Repeat</keyword>
<evidence type="ECO:0000256" key="5">
    <source>
        <dbReference type="ARBA" id="ARBA00010774"/>
    </source>
</evidence>
<gene>
    <name evidence="19" type="ORF">KQX54_007266</name>
</gene>
<dbReference type="AlphaFoldDB" id="A0AAV7HRQ2"/>
<evidence type="ECO:0000256" key="7">
    <source>
        <dbReference type="ARBA" id="ARBA00022490"/>
    </source>
</evidence>
<keyword evidence="12" id="KW-0378">Hydrolase</keyword>
<evidence type="ECO:0000313" key="19">
    <source>
        <dbReference type="EMBL" id="KAH0534720.1"/>
    </source>
</evidence>
<evidence type="ECO:0000256" key="12">
    <source>
        <dbReference type="ARBA" id="ARBA00022801"/>
    </source>
</evidence>
<keyword evidence="13" id="KW-0269">Exonuclease</keyword>
<dbReference type="GO" id="GO:0046872">
    <property type="term" value="F:metal ion binding"/>
    <property type="evidence" value="ECO:0007669"/>
    <property type="project" value="UniProtKB-KW"/>
</dbReference>
<keyword evidence="20" id="KW-1185">Reference proteome</keyword>
<dbReference type="EMBL" id="JAHXZJ010002982">
    <property type="protein sequence ID" value="KAH0534720.1"/>
    <property type="molecule type" value="Genomic_DNA"/>
</dbReference>
<dbReference type="PANTHER" id="PTHR12121">
    <property type="entry name" value="CARBON CATABOLITE REPRESSOR PROTEIN 4"/>
    <property type="match status" value="1"/>
</dbReference>
<dbReference type="FunFam" id="3.60.10.10:FF:000002">
    <property type="entry name" value="CCR4-NOT transcription complex subunit 6 like"/>
    <property type="match status" value="1"/>
</dbReference>
<evidence type="ECO:0000256" key="1">
    <source>
        <dbReference type="ARBA" id="ARBA00001663"/>
    </source>
</evidence>
<evidence type="ECO:0000256" key="17">
    <source>
        <dbReference type="ARBA" id="ARBA00023242"/>
    </source>
</evidence>
<dbReference type="SUPFAM" id="SSF56219">
    <property type="entry name" value="DNase I-like"/>
    <property type="match status" value="1"/>
</dbReference>
<dbReference type="Pfam" id="PF03372">
    <property type="entry name" value="Exo_endo_phos"/>
    <property type="match status" value="2"/>
</dbReference>
<feature type="domain" description="Endonuclease/exonuclease/phosphatase" evidence="18">
    <location>
        <begin position="56"/>
        <end position="184"/>
    </location>
</feature>
<dbReference type="InterPro" id="IPR036691">
    <property type="entry name" value="Endo/exonu/phosph_ase_sf"/>
</dbReference>
<feature type="domain" description="Endonuclease/exonuclease/phosphatase" evidence="18">
    <location>
        <begin position="264"/>
        <end position="391"/>
    </location>
</feature>
<dbReference type="GO" id="GO:0005737">
    <property type="term" value="C:cytoplasm"/>
    <property type="evidence" value="ECO:0007669"/>
    <property type="project" value="UniProtKB-SubCell"/>
</dbReference>
<evidence type="ECO:0000259" key="18">
    <source>
        <dbReference type="Pfam" id="PF03372"/>
    </source>
</evidence>
<dbReference type="InterPro" id="IPR050410">
    <property type="entry name" value="CCR4/nocturin_mRNA_transcr"/>
</dbReference>
<evidence type="ECO:0000256" key="16">
    <source>
        <dbReference type="ARBA" id="ARBA00023163"/>
    </source>
</evidence>
<evidence type="ECO:0000256" key="14">
    <source>
        <dbReference type="ARBA" id="ARBA00022842"/>
    </source>
</evidence>
<keyword evidence="14" id="KW-0460">Magnesium</keyword>
<keyword evidence="8" id="KW-0433">Leucine-rich repeat</keyword>
<evidence type="ECO:0000256" key="3">
    <source>
        <dbReference type="ARBA" id="ARBA00004123"/>
    </source>
</evidence>
<dbReference type="GO" id="GO:0004535">
    <property type="term" value="F:poly(A)-specific ribonuclease activity"/>
    <property type="evidence" value="ECO:0007669"/>
    <property type="project" value="UniProtKB-EC"/>
</dbReference>
<keyword evidence="10" id="KW-0479">Metal-binding</keyword>